<dbReference type="EC" id="3.4.21.89" evidence="4"/>
<evidence type="ECO:0000256" key="4">
    <source>
        <dbReference type="ARBA" id="ARBA00013208"/>
    </source>
</evidence>
<comment type="catalytic activity">
    <reaction evidence="1">
        <text>Cleavage of hydrophobic, N-terminal signal or leader sequences from secreted and periplasmic proteins.</text>
        <dbReference type="EC" id="3.4.21.89"/>
    </reaction>
</comment>
<accession>A0A9Q0LI01</accession>
<keyword evidence="13 16" id="KW-0472">Membrane</keyword>
<sequence>MKNEKNTISNSKKIRNLINSFSIFGFVLFLWNVIRLFSDLEAPLVVVLSSSMYPTLCRGDVLLISHNDSHSFHVGEIIVFHVTHRSLPVVNRIISIHIDKKGIEHILTKGDQKTTHDRALYNYEKGQSWIQKEDIIGVAWVIIPKIGLISVWINEIPLFKIILSFLAIIFTYFSY</sequence>
<reference evidence="18" key="1">
    <citation type="submission" date="2022-10" db="EMBL/GenBank/DDBJ databases">
        <title>Novel sulphate-reducing endosymbionts in the free-living metamonad Anaeramoeba.</title>
        <authorList>
            <person name="Jerlstrom-Hultqvist J."/>
            <person name="Cepicka I."/>
            <person name="Gallot-Lavallee L."/>
            <person name="Salas-Leiva D."/>
            <person name="Curtis B.A."/>
            <person name="Zahonova K."/>
            <person name="Pipaliya S."/>
            <person name="Dacks J."/>
            <person name="Roger A.J."/>
        </authorList>
    </citation>
    <scope>NUCLEOTIDE SEQUENCE</scope>
    <source>
        <strain evidence="18">BMAN</strain>
    </source>
</reference>
<evidence type="ECO:0000256" key="9">
    <source>
        <dbReference type="ARBA" id="ARBA00022801"/>
    </source>
</evidence>
<organism evidence="18 19">
    <name type="scientific">Anaeramoeba ignava</name>
    <name type="common">Anaerobic marine amoeba</name>
    <dbReference type="NCBI Taxonomy" id="1746090"/>
    <lineage>
        <taxon>Eukaryota</taxon>
        <taxon>Metamonada</taxon>
        <taxon>Anaeramoebidae</taxon>
        <taxon>Anaeramoeba</taxon>
    </lineage>
</organism>
<dbReference type="PANTHER" id="PTHR10806">
    <property type="entry name" value="SIGNAL PEPTIDASE COMPLEX CATALYTIC SUBUNIT SEC11"/>
    <property type="match status" value="1"/>
</dbReference>
<dbReference type="OrthoDB" id="10257561at2759"/>
<evidence type="ECO:0000256" key="7">
    <source>
        <dbReference type="ARBA" id="ARBA00022670"/>
    </source>
</evidence>
<comment type="function">
    <text evidence="15">Catalytic component of the signal peptidase complex (SPC) which catalyzes the cleavage of N-terminal signal sequences from nascent proteins as they are translocated into the lumen of the endoplasmic reticulum. Specifically cleaves N-terminal signal peptides that contain a hydrophobic alpha-helix (h-region) shorter than 18-20 amino acids.</text>
</comment>
<comment type="caution">
    <text evidence="18">The sequence shown here is derived from an EMBL/GenBank/DDBJ whole genome shotgun (WGS) entry which is preliminary data.</text>
</comment>
<dbReference type="PRINTS" id="PR00728">
    <property type="entry name" value="SIGNALPTASE"/>
</dbReference>
<name>A0A9Q0LI01_ANAIG</name>
<keyword evidence="9" id="KW-0378">Hydrolase</keyword>
<dbReference type="InterPro" id="IPR019533">
    <property type="entry name" value="Peptidase_S26"/>
</dbReference>
<protein>
    <recommendedName>
        <fullName evidence="5">Signal peptidase complex catalytic subunit SEC11</fullName>
        <ecNumber evidence="4">3.4.21.89</ecNumber>
    </recommendedName>
    <alternativeName>
        <fullName evidence="14">Signal peptidase I</fullName>
    </alternativeName>
    <alternativeName>
        <fullName evidence="6">Signal peptidase complex catalytic subunit sec11</fullName>
    </alternativeName>
</protein>
<dbReference type="PROSITE" id="PS00501">
    <property type="entry name" value="SPASE_I_1"/>
    <property type="match status" value="1"/>
</dbReference>
<comment type="similarity">
    <text evidence="3">Belongs to the peptidase S26B family.</text>
</comment>
<comment type="subcellular location">
    <subcellularLocation>
        <location evidence="2">Endoplasmic reticulum membrane</location>
        <topology evidence="2">Single-pass type II membrane protein</topology>
    </subcellularLocation>
</comment>
<evidence type="ECO:0000256" key="10">
    <source>
        <dbReference type="ARBA" id="ARBA00022824"/>
    </source>
</evidence>
<dbReference type="GO" id="GO:0009003">
    <property type="term" value="F:signal peptidase activity"/>
    <property type="evidence" value="ECO:0007669"/>
    <property type="project" value="UniProtKB-EC"/>
</dbReference>
<dbReference type="OMA" id="VIKVHEX"/>
<dbReference type="Pfam" id="PF10502">
    <property type="entry name" value="Peptidase_S26"/>
    <property type="match status" value="1"/>
</dbReference>
<evidence type="ECO:0000256" key="14">
    <source>
        <dbReference type="ARBA" id="ARBA00033305"/>
    </source>
</evidence>
<dbReference type="NCBIfam" id="TIGR02228">
    <property type="entry name" value="sigpep_I_arch"/>
    <property type="match status" value="1"/>
</dbReference>
<evidence type="ECO:0000256" key="1">
    <source>
        <dbReference type="ARBA" id="ARBA00000677"/>
    </source>
</evidence>
<dbReference type="GO" id="GO:0005787">
    <property type="term" value="C:signal peptidase complex"/>
    <property type="evidence" value="ECO:0007669"/>
    <property type="project" value="TreeGrafter"/>
</dbReference>
<evidence type="ECO:0000256" key="11">
    <source>
        <dbReference type="ARBA" id="ARBA00022968"/>
    </source>
</evidence>
<keyword evidence="8 16" id="KW-0812">Transmembrane</keyword>
<dbReference type="SUPFAM" id="SSF51306">
    <property type="entry name" value="LexA/Signal peptidase"/>
    <property type="match status" value="1"/>
</dbReference>
<evidence type="ECO:0000256" key="16">
    <source>
        <dbReference type="SAM" id="Phobius"/>
    </source>
</evidence>
<dbReference type="InterPro" id="IPR036286">
    <property type="entry name" value="LexA/Signal_pep-like_sf"/>
</dbReference>
<keyword evidence="11" id="KW-0735">Signal-anchor</keyword>
<feature type="transmembrane region" description="Helical" evidence="16">
    <location>
        <begin position="21"/>
        <end position="38"/>
    </location>
</feature>
<dbReference type="EMBL" id="JAPDFW010000080">
    <property type="protein sequence ID" value="KAJ5072754.1"/>
    <property type="molecule type" value="Genomic_DNA"/>
</dbReference>
<dbReference type="Gene3D" id="2.10.109.10">
    <property type="entry name" value="Umud Fragment, subunit A"/>
    <property type="match status" value="1"/>
</dbReference>
<evidence type="ECO:0000256" key="5">
    <source>
        <dbReference type="ARBA" id="ARBA00019685"/>
    </source>
</evidence>
<dbReference type="Proteomes" id="UP001149090">
    <property type="component" value="Unassembled WGS sequence"/>
</dbReference>
<keyword evidence="12 16" id="KW-1133">Transmembrane helix</keyword>
<evidence type="ECO:0000256" key="12">
    <source>
        <dbReference type="ARBA" id="ARBA00022989"/>
    </source>
</evidence>
<evidence type="ECO:0000256" key="3">
    <source>
        <dbReference type="ARBA" id="ARBA00011035"/>
    </source>
</evidence>
<dbReference type="CDD" id="cd06530">
    <property type="entry name" value="S26_SPase_I"/>
    <property type="match status" value="1"/>
</dbReference>
<feature type="transmembrane region" description="Helical" evidence="16">
    <location>
        <begin position="158"/>
        <end position="174"/>
    </location>
</feature>
<keyword evidence="19" id="KW-1185">Reference proteome</keyword>
<keyword evidence="7" id="KW-0645">Protease</keyword>
<keyword evidence="10" id="KW-0256">Endoplasmic reticulum</keyword>
<evidence type="ECO:0000313" key="19">
    <source>
        <dbReference type="Proteomes" id="UP001149090"/>
    </source>
</evidence>
<dbReference type="PANTHER" id="PTHR10806:SF6">
    <property type="entry name" value="SIGNAL PEPTIDASE COMPLEX CATALYTIC SUBUNIT SEC11"/>
    <property type="match status" value="1"/>
</dbReference>
<dbReference type="GO" id="GO:0004252">
    <property type="term" value="F:serine-type endopeptidase activity"/>
    <property type="evidence" value="ECO:0007669"/>
    <property type="project" value="InterPro"/>
</dbReference>
<evidence type="ECO:0000313" key="18">
    <source>
        <dbReference type="EMBL" id="KAJ5072754.1"/>
    </source>
</evidence>
<dbReference type="GO" id="GO:0006465">
    <property type="term" value="P:signal peptide processing"/>
    <property type="evidence" value="ECO:0007669"/>
    <property type="project" value="InterPro"/>
</dbReference>
<dbReference type="InterPro" id="IPR019756">
    <property type="entry name" value="Pept_S26A_signal_pept_1_Ser-AS"/>
</dbReference>
<gene>
    <name evidence="18" type="ORF">M0811_09451</name>
</gene>
<dbReference type="InterPro" id="IPR001733">
    <property type="entry name" value="Peptidase_S26B"/>
</dbReference>
<evidence type="ECO:0000256" key="8">
    <source>
        <dbReference type="ARBA" id="ARBA00022692"/>
    </source>
</evidence>
<evidence type="ECO:0000259" key="17">
    <source>
        <dbReference type="Pfam" id="PF10502"/>
    </source>
</evidence>
<evidence type="ECO:0000256" key="6">
    <source>
        <dbReference type="ARBA" id="ARBA00021755"/>
    </source>
</evidence>
<evidence type="ECO:0000256" key="15">
    <source>
        <dbReference type="ARBA" id="ARBA00045533"/>
    </source>
</evidence>
<evidence type="ECO:0000256" key="13">
    <source>
        <dbReference type="ARBA" id="ARBA00023136"/>
    </source>
</evidence>
<dbReference type="AlphaFoldDB" id="A0A9Q0LI01"/>
<feature type="domain" description="Peptidase S26" evidence="17">
    <location>
        <begin position="25"/>
        <end position="96"/>
    </location>
</feature>
<evidence type="ECO:0000256" key="2">
    <source>
        <dbReference type="ARBA" id="ARBA00004648"/>
    </source>
</evidence>
<proteinExistence type="inferred from homology"/>